<sequence length="282" mass="31344">MAEPPNSNPSFTNREKDRHDPDVKSEEDAEVSRLREAARVRRAVQEAYCKIPRQVYDKAREHPDQLTNEERQVFLNCGDVLGKVVAYPDSATTEEIYGSGPWPYFNAPEGGLRIFMEDTGFTGTGILPAWSVLPEEQKEAYRARAEARRRDAWAAYEGLLAQKDAMSTLAAPRPAPTAAPGALPLEGPPRRHDLNPSPRPIRVYGFELFRDEIVAGDGGLGFWEVLARWEALPGRQQALYDNRARQIVRAELEAECDRAKVIAERQAAARAAEADAGGCLES</sequence>
<evidence type="ECO:0000313" key="3">
    <source>
        <dbReference type="Proteomes" id="UP001197093"/>
    </source>
</evidence>
<feature type="region of interest" description="Disordered" evidence="1">
    <location>
        <begin position="171"/>
        <end position="196"/>
    </location>
</feature>
<proteinExistence type="predicted"/>
<dbReference type="Proteomes" id="UP001197093">
    <property type="component" value="Unassembled WGS sequence"/>
</dbReference>
<dbReference type="EMBL" id="JAHCVI010000005">
    <property type="protein sequence ID" value="KAG7284931.1"/>
    <property type="molecule type" value="Genomic_DNA"/>
</dbReference>
<name>A0AAD4EPK0_9PEZI</name>
<organism evidence="2 3">
    <name type="scientific">Staphylotrichum longicolle</name>
    <dbReference type="NCBI Taxonomy" id="669026"/>
    <lineage>
        <taxon>Eukaryota</taxon>
        <taxon>Fungi</taxon>
        <taxon>Dikarya</taxon>
        <taxon>Ascomycota</taxon>
        <taxon>Pezizomycotina</taxon>
        <taxon>Sordariomycetes</taxon>
        <taxon>Sordariomycetidae</taxon>
        <taxon>Sordariales</taxon>
        <taxon>Chaetomiaceae</taxon>
        <taxon>Staphylotrichum</taxon>
    </lineage>
</organism>
<feature type="compositionally biased region" description="Low complexity" evidence="1">
    <location>
        <begin position="171"/>
        <end position="185"/>
    </location>
</feature>
<dbReference type="AlphaFoldDB" id="A0AAD4EPK0"/>
<accession>A0AAD4EPK0</accession>
<evidence type="ECO:0000256" key="1">
    <source>
        <dbReference type="SAM" id="MobiDB-lite"/>
    </source>
</evidence>
<gene>
    <name evidence="2" type="ORF">NEMBOFW57_009546</name>
</gene>
<evidence type="ECO:0000313" key="2">
    <source>
        <dbReference type="EMBL" id="KAG7284931.1"/>
    </source>
</evidence>
<reference evidence="2" key="1">
    <citation type="submission" date="2023-02" db="EMBL/GenBank/DDBJ databases">
        <authorList>
            <person name="Palmer J.M."/>
        </authorList>
    </citation>
    <scope>NUCLEOTIDE SEQUENCE</scope>
    <source>
        <strain evidence="2">FW57</strain>
    </source>
</reference>
<feature type="region of interest" description="Disordered" evidence="1">
    <location>
        <begin position="1"/>
        <end position="34"/>
    </location>
</feature>
<feature type="compositionally biased region" description="Basic and acidic residues" evidence="1">
    <location>
        <begin position="13"/>
        <end position="34"/>
    </location>
</feature>
<comment type="caution">
    <text evidence="2">The sequence shown here is derived from an EMBL/GenBank/DDBJ whole genome shotgun (WGS) entry which is preliminary data.</text>
</comment>
<protein>
    <submittedName>
        <fullName evidence="2">Uncharacterized protein</fullName>
    </submittedName>
</protein>
<keyword evidence="3" id="KW-1185">Reference proteome</keyword>